<name>A0AB39PR55_9ACTN</name>
<sequence>MLRRLAGVRADRAEASAFVEATGVHVAPLLAAGYWALDDEFKGDPFNLEGAVTAVALKIEDEGEARWIVNCLDALQVFDREDVQLRLEPLLRQCVTLRV</sequence>
<proteinExistence type="predicted"/>
<reference evidence="1" key="1">
    <citation type="submission" date="2024-07" db="EMBL/GenBank/DDBJ databases">
        <authorList>
            <person name="Yu S.T."/>
        </authorList>
    </citation>
    <scope>NUCLEOTIDE SEQUENCE</scope>
    <source>
        <strain evidence="1">R28</strain>
    </source>
</reference>
<dbReference type="AlphaFoldDB" id="A0AB39PR55"/>
<gene>
    <name evidence="1" type="ORF">AB5J49_05270</name>
</gene>
<evidence type="ECO:0000313" key="1">
    <source>
        <dbReference type="EMBL" id="XDQ32792.1"/>
    </source>
</evidence>
<organism evidence="1">
    <name type="scientific">Streptomyces sp. R28</name>
    <dbReference type="NCBI Taxonomy" id="3238628"/>
    <lineage>
        <taxon>Bacteria</taxon>
        <taxon>Bacillati</taxon>
        <taxon>Actinomycetota</taxon>
        <taxon>Actinomycetes</taxon>
        <taxon>Kitasatosporales</taxon>
        <taxon>Streptomycetaceae</taxon>
        <taxon>Streptomyces</taxon>
    </lineage>
</organism>
<protein>
    <submittedName>
        <fullName evidence="1">Uncharacterized protein</fullName>
    </submittedName>
</protein>
<dbReference type="RefSeq" id="WP_369167289.1">
    <property type="nucleotide sequence ID" value="NZ_CP163439.1"/>
</dbReference>
<dbReference type="EMBL" id="CP163439">
    <property type="protein sequence ID" value="XDQ32792.1"/>
    <property type="molecule type" value="Genomic_DNA"/>
</dbReference>
<accession>A0AB39PR55</accession>